<dbReference type="InterPro" id="IPR036322">
    <property type="entry name" value="WD40_repeat_dom_sf"/>
</dbReference>
<dbReference type="PANTHER" id="PTHR44156">
    <property type="entry name" value="SUPERNUMERARY LIMBS, ISOFORM B-RELATED"/>
    <property type="match status" value="1"/>
</dbReference>
<evidence type="ECO:0008006" key="6">
    <source>
        <dbReference type="Google" id="ProtNLM"/>
    </source>
</evidence>
<name>A0A2A4X146_UNCAE</name>
<dbReference type="InterPro" id="IPR015943">
    <property type="entry name" value="WD40/YVTN_repeat-like_dom_sf"/>
</dbReference>
<comment type="caution">
    <text evidence="4">The sequence shown here is derived from an EMBL/GenBank/DDBJ whole genome shotgun (WGS) entry which is preliminary data.</text>
</comment>
<protein>
    <recommendedName>
        <fullName evidence="6">WD40 repeat domain-containing protein</fullName>
    </recommendedName>
</protein>
<dbReference type="SUPFAM" id="SSF57850">
    <property type="entry name" value="RING/U-box"/>
    <property type="match status" value="1"/>
</dbReference>
<dbReference type="SMART" id="SM00320">
    <property type="entry name" value="WD40"/>
    <property type="match status" value="6"/>
</dbReference>
<evidence type="ECO:0000256" key="1">
    <source>
        <dbReference type="ARBA" id="ARBA00022574"/>
    </source>
</evidence>
<sequence length="458" mass="50494">MSVSLVGQRGALTGATSLESTSSVPPAYQCTMLRASSSSAVMADPVLARCGHLFDRVVLKAEGNCCPIDKALFSASSCLPFAELKAKIEEYRNKRAAQRFGESAGAGGGGGAAKFSGPMKIRVIKDAHHDDVHGIVSLSPTIFVSGSKDASLKVWNANTGALVKSMKPQGVNGYKYWVTALTRFNGGDWASGSRDGYITLWGPKGEERRTLRYNPPSRNHKCKDRNKVRINCITEEQSDAEGVVRFYTGTPKYVQLWDASGQGRLIKSYKASDNDWVYCVKVIENRSLLVVIGADLEHWDMRADQPRKTSVIRESQADRVGKQRPHISAITRLDHNPNLLAAALFGGKVKVVDIATRALVRDYHEHEKRVWSVMNFTKHTFASSSDDRTIKIWDVRQPASVFTIKGAPGRVSSLERLSPNTFVSASCPDDLRRSEERASITFWDIRKISERIQAGSSE</sequence>
<dbReference type="PROSITE" id="PS50082">
    <property type="entry name" value="WD_REPEATS_2"/>
    <property type="match status" value="2"/>
</dbReference>
<dbReference type="Pfam" id="PF00400">
    <property type="entry name" value="WD40"/>
    <property type="match status" value="2"/>
</dbReference>
<dbReference type="InterPro" id="IPR053299">
    <property type="entry name" value="ASTRA_WD_repeat"/>
</dbReference>
<evidence type="ECO:0000313" key="4">
    <source>
        <dbReference type="EMBL" id="PCI76323.1"/>
    </source>
</evidence>
<dbReference type="Proteomes" id="UP000218775">
    <property type="component" value="Unassembled WGS sequence"/>
</dbReference>
<dbReference type="PRINTS" id="PR00320">
    <property type="entry name" value="GPROTEINBRPT"/>
</dbReference>
<evidence type="ECO:0000256" key="3">
    <source>
        <dbReference type="PROSITE-ProRule" id="PRU00221"/>
    </source>
</evidence>
<keyword evidence="2" id="KW-0677">Repeat</keyword>
<dbReference type="Gene3D" id="2.130.10.10">
    <property type="entry name" value="YVTN repeat-like/Quinoprotein amine dehydrogenase"/>
    <property type="match status" value="2"/>
</dbReference>
<dbReference type="InterPro" id="IPR001680">
    <property type="entry name" value="WD40_rpt"/>
</dbReference>
<accession>A0A2A4X146</accession>
<dbReference type="SUPFAM" id="SSF50978">
    <property type="entry name" value="WD40 repeat-like"/>
    <property type="match status" value="1"/>
</dbReference>
<keyword evidence="1 3" id="KW-0853">WD repeat</keyword>
<reference evidence="5" key="1">
    <citation type="submission" date="2017-08" db="EMBL/GenBank/DDBJ databases">
        <title>A dynamic microbial community with high functional redundancy inhabits the cold, oxic subseafloor aquifer.</title>
        <authorList>
            <person name="Tully B.J."/>
            <person name="Wheat C.G."/>
            <person name="Glazer B.T."/>
            <person name="Huber J.A."/>
        </authorList>
    </citation>
    <scope>NUCLEOTIDE SEQUENCE [LARGE SCALE GENOMIC DNA]</scope>
</reference>
<evidence type="ECO:0000256" key="2">
    <source>
        <dbReference type="ARBA" id="ARBA00022737"/>
    </source>
</evidence>
<proteinExistence type="predicted"/>
<feature type="repeat" description="WD" evidence="3">
    <location>
        <begin position="143"/>
        <end position="165"/>
    </location>
</feature>
<dbReference type="AlphaFoldDB" id="A0A2A4X146"/>
<gene>
    <name evidence="4" type="ORF">COB21_04495</name>
</gene>
<organism evidence="4 5">
    <name type="scientific">Aerophobetes bacterium</name>
    <dbReference type="NCBI Taxonomy" id="2030807"/>
    <lineage>
        <taxon>Bacteria</taxon>
        <taxon>Candidatus Aerophobota</taxon>
    </lineage>
</organism>
<dbReference type="Gene3D" id="3.30.40.10">
    <property type="entry name" value="Zinc/RING finger domain, C3HC4 (zinc finger)"/>
    <property type="match status" value="1"/>
</dbReference>
<dbReference type="InterPro" id="IPR013083">
    <property type="entry name" value="Znf_RING/FYVE/PHD"/>
</dbReference>
<feature type="repeat" description="WD" evidence="3">
    <location>
        <begin position="363"/>
        <end position="403"/>
    </location>
</feature>
<dbReference type="EMBL" id="NVUK01000030">
    <property type="protein sequence ID" value="PCI76323.1"/>
    <property type="molecule type" value="Genomic_DNA"/>
</dbReference>
<dbReference type="InterPro" id="IPR020472">
    <property type="entry name" value="WD40_PAC1"/>
</dbReference>
<evidence type="ECO:0000313" key="5">
    <source>
        <dbReference type="Proteomes" id="UP000218775"/>
    </source>
</evidence>